<dbReference type="RefSeq" id="WP_104007430.1">
    <property type="nucleotide sequence ID" value="NZ_FNVD01000004.1"/>
</dbReference>
<dbReference type="PROSITE" id="PS50949">
    <property type="entry name" value="HTH_GNTR"/>
    <property type="match status" value="1"/>
</dbReference>
<organism evidence="5 6">
    <name type="scientific">Jhaorihella thermophila</name>
    <dbReference type="NCBI Taxonomy" id="488547"/>
    <lineage>
        <taxon>Bacteria</taxon>
        <taxon>Pseudomonadati</taxon>
        <taxon>Pseudomonadota</taxon>
        <taxon>Alphaproteobacteria</taxon>
        <taxon>Rhodobacterales</taxon>
        <taxon>Paracoccaceae</taxon>
        <taxon>Jhaorihella</taxon>
    </lineage>
</organism>
<sequence>MQDVAGIFDRRTAADVVFDTLHDEIVSLKLLPGTKLSEAEVSRRFGVSRQPVRDAFNRLGNMDMLLIRPQKATVVRGFSLPRIQHARFVRLAVELEVIRQACAVWSDDGTRALAEILDRQDRAISQGDTEAFHASDYSFHKAICDLADRPLAAETISECKQKVDRLCMLSLGREEEAATLLEDHRRIADALTRRDAEAATEAARIHLGRLDEVIDEIHRTRAEFFE</sequence>
<evidence type="ECO:0000256" key="1">
    <source>
        <dbReference type="ARBA" id="ARBA00023015"/>
    </source>
</evidence>
<accession>A0A1H5UR82</accession>
<dbReference type="PANTHER" id="PTHR43537">
    <property type="entry name" value="TRANSCRIPTIONAL REGULATOR, GNTR FAMILY"/>
    <property type="match status" value="1"/>
</dbReference>
<evidence type="ECO:0000259" key="4">
    <source>
        <dbReference type="PROSITE" id="PS50949"/>
    </source>
</evidence>
<dbReference type="InterPro" id="IPR036390">
    <property type="entry name" value="WH_DNA-bd_sf"/>
</dbReference>
<feature type="domain" description="HTH gntR-type" evidence="4">
    <location>
        <begin position="11"/>
        <end position="78"/>
    </location>
</feature>
<dbReference type="OrthoDB" id="9788098at2"/>
<dbReference type="InterPro" id="IPR011711">
    <property type="entry name" value="GntR_C"/>
</dbReference>
<evidence type="ECO:0000256" key="2">
    <source>
        <dbReference type="ARBA" id="ARBA00023125"/>
    </source>
</evidence>
<dbReference type="InterPro" id="IPR008920">
    <property type="entry name" value="TF_FadR/GntR_C"/>
</dbReference>
<evidence type="ECO:0000256" key="3">
    <source>
        <dbReference type="ARBA" id="ARBA00023163"/>
    </source>
</evidence>
<protein>
    <submittedName>
        <fullName evidence="5">DNA-binding transcriptional regulator, GntR family</fullName>
    </submittedName>
</protein>
<proteinExistence type="predicted"/>
<dbReference type="Pfam" id="PF07729">
    <property type="entry name" value="FCD"/>
    <property type="match status" value="1"/>
</dbReference>
<dbReference type="InterPro" id="IPR000524">
    <property type="entry name" value="Tscrpt_reg_HTH_GntR"/>
</dbReference>
<reference evidence="5 6" key="1">
    <citation type="submission" date="2016-10" db="EMBL/GenBank/DDBJ databases">
        <authorList>
            <person name="de Groot N.N."/>
        </authorList>
    </citation>
    <scope>NUCLEOTIDE SEQUENCE [LARGE SCALE GENOMIC DNA]</scope>
    <source>
        <strain evidence="5 6">DSM 23413</strain>
    </source>
</reference>
<dbReference type="GO" id="GO:0003700">
    <property type="term" value="F:DNA-binding transcription factor activity"/>
    <property type="evidence" value="ECO:0007669"/>
    <property type="project" value="InterPro"/>
</dbReference>
<dbReference type="Pfam" id="PF00392">
    <property type="entry name" value="GntR"/>
    <property type="match status" value="1"/>
</dbReference>
<dbReference type="GO" id="GO:0003677">
    <property type="term" value="F:DNA binding"/>
    <property type="evidence" value="ECO:0007669"/>
    <property type="project" value="UniProtKB-KW"/>
</dbReference>
<dbReference type="AlphaFoldDB" id="A0A1H5UR82"/>
<dbReference type="Proteomes" id="UP000236742">
    <property type="component" value="Unassembled WGS sequence"/>
</dbReference>
<dbReference type="SUPFAM" id="SSF48008">
    <property type="entry name" value="GntR ligand-binding domain-like"/>
    <property type="match status" value="1"/>
</dbReference>
<keyword evidence="2 5" id="KW-0238">DNA-binding</keyword>
<keyword evidence="6" id="KW-1185">Reference proteome</keyword>
<dbReference type="Gene3D" id="1.10.10.10">
    <property type="entry name" value="Winged helix-like DNA-binding domain superfamily/Winged helix DNA-binding domain"/>
    <property type="match status" value="1"/>
</dbReference>
<keyword evidence="1" id="KW-0805">Transcription regulation</keyword>
<dbReference type="SMART" id="SM00345">
    <property type="entry name" value="HTH_GNTR"/>
    <property type="match status" value="1"/>
</dbReference>
<gene>
    <name evidence="5" type="ORF">SAMN05421751_104226</name>
</gene>
<dbReference type="EMBL" id="FNVD01000004">
    <property type="protein sequence ID" value="SEF77480.1"/>
    <property type="molecule type" value="Genomic_DNA"/>
</dbReference>
<dbReference type="PANTHER" id="PTHR43537:SF6">
    <property type="entry name" value="HTH-TYPE TRANSCRIPTIONAL REPRESSOR RSPR"/>
    <property type="match status" value="1"/>
</dbReference>
<name>A0A1H5UR82_9RHOB</name>
<dbReference type="InterPro" id="IPR036388">
    <property type="entry name" value="WH-like_DNA-bd_sf"/>
</dbReference>
<keyword evidence="3" id="KW-0804">Transcription</keyword>
<dbReference type="SUPFAM" id="SSF46785">
    <property type="entry name" value="Winged helix' DNA-binding domain"/>
    <property type="match status" value="1"/>
</dbReference>
<evidence type="ECO:0000313" key="6">
    <source>
        <dbReference type="Proteomes" id="UP000236742"/>
    </source>
</evidence>
<dbReference type="Gene3D" id="1.20.120.530">
    <property type="entry name" value="GntR ligand-binding domain-like"/>
    <property type="match status" value="1"/>
</dbReference>
<evidence type="ECO:0000313" key="5">
    <source>
        <dbReference type="EMBL" id="SEF77480.1"/>
    </source>
</evidence>
<dbReference type="SMART" id="SM00895">
    <property type="entry name" value="FCD"/>
    <property type="match status" value="1"/>
</dbReference>